<dbReference type="InterPro" id="IPR019170">
    <property type="entry name" value="Meckelin"/>
</dbReference>
<reference evidence="2 3" key="1">
    <citation type="journal article" date="2015" name="Genome Biol. Evol.">
        <title>Comparative Genomics of a Bacterivorous Green Alga Reveals Evolutionary Causalities and Consequences of Phago-Mixotrophic Mode of Nutrition.</title>
        <authorList>
            <person name="Burns J.A."/>
            <person name="Paasch A."/>
            <person name="Narechania A."/>
            <person name="Kim E."/>
        </authorList>
    </citation>
    <scope>NUCLEOTIDE SEQUENCE [LARGE SCALE GENOMIC DNA]</scope>
    <source>
        <strain evidence="2 3">PLY_AMNH</strain>
    </source>
</reference>
<dbReference type="GO" id="GO:0060271">
    <property type="term" value="P:cilium assembly"/>
    <property type="evidence" value="ECO:0007669"/>
    <property type="project" value="InterPro"/>
</dbReference>
<comment type="caution">
    <text evidence="2">The sequence shown here is derived from an EMBL/GenBank/DDBJ whole genome shotgun (WGS) entry which is preliminary data.</text>
</comment>
<keyword evidence="1" id="KW-0472">Membrane</keyword>
<dbReference type="PANTHER" id="PTHR21274">
    <property type="entry name" value="MECKELIN"/>
    <property type="match status" value="1"/>
</dbReference>
<feature type="non-terminal residue" evidence="2">
    <location>
        <position position="1"/>
    </location>
</feature>
<proteinExistence type="predicted"/>
<keyword evidence="3" id="KW-1185">Reference proteome</keyword>
<feature type="transmembrane region" description="Helical" evidence="1">
    <location>
        <begin position="301"/>
        <end position="321"/>
    </location>
</feature>
<organism evidence="2 3">
    <name type="scientific">Cymbomonas tetramitiformis</name>
    <dbReference type="NCBI Taxonomy" id="36881"/>
    <lineage>
        <taxon>Eukaryota</taxon>
        <taxon>Viridiplantae</taxon>
        <taxon>Chlorophyta</taxon>
        <taxon>Pyramimonadophyceae</taxon>
        <taxon>Pyramimonadales</taxon>
        <taxon>Pyramimonadaceae</taxon>
        <taxon>Cymbomonas</taxon>
    </lineage>
</organism>
<evidence type="ECO:0000313" key="2">
    <source>
        <dbReference type="EMBL" id="KAK3282756.1"/>
    </source>
</evidence>
<feature type="transmembrane region" description="Helical" evidence="1">
    <location>
        <begin position="187"/>
        <end position="208"/>
    </location>
</feature>
<dbReference type="GO" id="GO:0036038">
    <property type="term" value="C:MKS complex"/>
    <property type="evidence" value="ECO:0007669"/>
    <property type="project" value="InterPro"/>
</dbReference>
<feature type="transmembrane region" description="Helical" evidence="1">
    <location>
        <begin position="103"/>
        <end position="125"/>
    </location>
</feature>
<evidence type="ECO:0008006" key="4">
    <source>
        <dbReference type="Google" id="ProtNLM"/>
    </source>
</evidence>
<sequence length="583" mass="66747">DSGVLINTQGGSAASEDDILVRRMFFFDAVSSKATAQSLPTVYRYPSTMELTFTVRTDDKNLIYPPQLYLEYTNRLLGALETSLEARFEVTYTMDMAGFWETWTILMVMSFLAAFFVWAFRLYCYQRRRQNSNMDSDLLYKMLLEGGRVIGSAIFLLLLAVSAYWYLFYKIQQEVYTMLPQDDQVGAFTGALVLGVIFHTLSVVLTVYEQCSYDIFLLDWEKPRLGLGVSGGTEMQHVSVWRSLFVANEWNELQTARLTCQEVTLILMMLFLYGFHLEGLAKFSPDTEDLSLTPMDNTSVLLRFAIAAYLMLFFALVQVLLKVFILHPYVAHPLEDFVDVLTMSNISILLLRDTFAGYYLHGRSLMAHADTSMTELNLQLKKEEEMQVSARGLFPGSEREDLAGNQAFEIYIDQGLREKYDAKLMNKIEEARMRARNEQGLVAAAKKPAVPVQSTVESQGEISEMFRKFINVIEANPSHHVRERTGIEQLFRTPPDMLMMGSNKSIFFHDFRCGFGSLLLYGIEDQLLILDILVFCAFDMMTKNWALDAFFTYAVMKVVTYIRADQGEKNISRKSLIDSRFLI</sequence>
<dbReference type="Proteomes" id="UP001190700">
    <property type="component" value="Unassembled WGS sequence"/>
</dbReference>
<keyword evidence="1" id="KW-1133">Transmembrane helix</keyword>
<evidence type="ECO:0000256" key="1">
    <source>
        <dbReference type="SAM" id="Phobius"/>
    </source>
</evidence>
<feature type="transmembrane region" description="Helical" evidence="1">
    <location>
        <begin position="146"/>
        <end position="167"/>
    </location>
</feature>
<gene>
    <name evidence="2" type="ORF">CYMTET_9521</name>
</gene>
<dbReference type="Pfam" id="PF09773">
    <property type="entry name" value="Meckelin"/>
    <property type="match status" value="1"/>
</dbReference>
<evidence type="ECO:0000313" key="3">
    <source>
        <dbReference type="Proteomes" id="UP001190700"/>
    </source>
</evidence>
<dbReference type="PANTHER" id="PTHR21274:SF0">
    <property type="entry name" value="MECKELIN"/>
    <property type="match status" value="1"/>
</dbReference>
<name>A0AAE0GSK9_9CHLO</name>
<keyword evidence="1" id="KW-0812">Transmembrane</keyword>
<protein>
    <recommendedName>
        <fullName evidence="4">Meckelin</fullName>
    </recommendedName>
</protein>
<dbReference type="EMBL" id="LGRX02003167">
    <property type="protein sequence ID" value="KAK3282756.1"/>
    <property type="molecule type" value="Genomic_DNA"/>
</dbReference>
<accession>A0AAE0GSK9</accession>
<dbReference type="AlphaFoldDB" id="A0AAE0GSK9"/>